<dbReference type="EMBL" id="AE017282">
    <property type="protein sequence ID" value="AAU92063.1"/>
    <property type="molecule type" value="Genomic_DNA"/>
</dbReference>
<name>Q606S5_METCA</name>
<reference evidence="1 2" key="1">
    <citation type="journal article" date="2004" name="PLoS Biol.">
        <title>Genomic insights into methanotrophy: the complete genome sequence of Methylococcus capsulatus (Bath).</title>
        <authorList>
            <person name="Ward N.L."/>
            <person name="Larsen O."/>
            <person name="Sakwa J."/>
            <person name="Bruseth L."/>
            <person name="Khouri H.M."/>
            <person name="Durkin A.S."/>
            <person name="Dimitrov G."/>
            <person name="Jiang L."/>
            <person name="Scanlan D."/>
            <person name="Kang K.H."/>
            <person name="Lewis M.R."/>
            <person name="Nelson K.E."/>
            <person name="Methe B.A."/>
            <person name="Wu M."/>
            <person name="Heidelberg J.F."/>
            <person name="Paulsen I.T."/>
            <person name="Fouts D.E."/>
            <person name="Ravel J."/>
            <person name="Tettelin H."/>
            <person name="Ren Q."/>
            <person name="Read T.D."/>
            <person name="DeBoy R.T."/>
            <person name="Seshadri R."/>
            <person name="Salzberg S.L."/>
            <person name="Jensen H.B."/>
            <person name="Birkeland N.K."/>
            <person name="Nelson W.C."/>
            <person name="Dodson R.J."/>
            <person name="Grindhaug S.H."/>
            <person name="Holt I.E."/>
            <person name="Eidhammer I."/>
            <person name="Jonasen I."/>
            <person name="Vanaken S."/>
            <person name="Utterback T.R."/>
            <person name="Feldblyum T.V."/>
            <person name="Fraser C.M."/>
            <person name="Lillehaug J.R."/>
            <person name="Eisen J.A."/>
        </authorList>
    </citation>
    <scope>NUCLEOTIDE SEQUENCE [LARGE SCALE GENOMIC DNA]</scope>
    <source>
        <strain evidence="2">ATCC 33009 / NCIMB 11132 / Bath</strain>
    </source>
</reference>
<dbReference type="STRING" id="243233.MCA1940"/>
<evidence type="ECO:0000313" key="2">
    <source>
        <dbReference type="Proteomes" id="UP000006821"/>
    </source>
</evidence>
<sequence length="48" mass="5722">MDSKDFPDWRTAGGHLERRRRVRFGAFSDQDMPVDFSWISVSRYSRLS</sequence>
<dbReference type="Proteomes" id="UP000006821">
    <property type="component" value="Chromosome"/>
</dbReference>
<evidence type="ECO:0000313" key="1">
    <source>
        <dbReference type="EMBL" id="AAU92063.1"/>
    </source>
</evidence>
<accession>Q606S5</accession>
<organism evidence="1 2">
    <name type="scientific">Methylococcus capsulatus (strain ATCC 33009 / NCIMB 11132 / Bath)</name>
    <dbReference type="NCBI Taxonomy" id="243233"/>
    <lineage>
        <taxon>Bacteria</taxon>
        <taxon>Pseudomonadati</taxon>
        <taxon>Pseudomonadota</taxon>
        <taxon>Gammaproteobacteria</taxon>
        <taxon>Methylococcales</taxon>
        <taxon>Methylococcaceae</taxon>
        <taxon>Methylococcus</taxon>
    </lineage>
</organism>
<protein>
    <submittedName>
        <fullName evidence="1">Uncharacterized protein</fullName>
    </submittedName>
</protein>
<proteinExistence type="predicted"/>
<gene>
    <name evidence="1" type="ordered locus">MCA1940</name>
</gene>
<dbReference type="HOGENOM" id="CLU_3154710_0_0_6"/>
<dbReference type="KEGG" id="mca:MCA1940"/>
<dbReference type="AlphaFoldDB" id="Q606S5"/>